<dbReference type="OrthoDB" id="1444779at2"/>
<dbReference type="KEGG" id="ten:LPB136_02830"/>
<evidence type="ECO:0000313" key="2">
    <source>
        <dbReference type="Proteomes" id="UP000181898"/>
    </source>
</evidence>
<dbReference type="Proteomes" id="UP000181898">
    <property type="component" value="Chromosome"/>
</dbReference>
<accession>A0A1L3JGV0</accession>
<sequence length="131" mass="15380">MSFSILNNKETILYPNSQFERRVILQYYLDNDIQIDEEERKILLECIAVEPESIGIIGCLLNDKTHLNTLRLAIGFMNKSNIKLANLATKYLEELSIEEADNYYYVEKGFDEFTDVEKDVESVYNIVYFPY</sequence>
<name>A0A1L3JGV0_9FLAO</name>
<evidence type="ECO:0000313" key="1">
    <source>
        <dbReference type="EMBL" id="APG64365.1"/>
    </source>
</evidence>
<reference evidence="1 2" key="1">
    <citation type="submission" date="2016-11" db="EMBL/GenBank/DDBJ databases">
        <title>Tenacibaculum sp. LPB0136, isolated from marine environment.</title>
        <authorList>
            <person name="Kim E."/>
            <person name="Yi H."/>
        </authorList>
    </citation>
    <scope>NUCLEOTIDE SEQUENCE [LARGE SCALE GENOMIC DNA]</scope>
    <source>
        <strain evidence="1 2">LPB0136</strain>
    </source>
</reference>
<organism evidence="1 2">
    <name type="scientific">Tenacibaculum todarodis</name>
    <dbReference type="NCBI Taxonomy" id="1850252"/>
    <lineage>
        <taxon>Bacteria</taxon>
        <taxon>Pseudomonadati</taxon>
        <taxon>Bacteroidota</taxon>
        <taxon>Flavobacteriia</taxon>
        <taxon>Flavobacteriales</taxon>
        <taxon>Flavobacteriaceae</taxon>
        <taxon>Tenacibaculum</taxon>
    </lineage>
</organism>
<dbReference type="AlphaFoldDB" id="A0A1L3JGV0"/>
<dbReference type="EMBL" id="CP018155">
    <property type="protein sequence ID" value="APG64365.1"/>
    <property type="molecule type" value="Genomic_DNA"/>
</dbReference>
<dbReference type="STRING" id="1850252.LPB136_02830"/>
<gene>
    <name evidence="1" type="ORF">LPB136_02830</name>
</gene>
<proteinExistence type="predicted"/>
<keyword evidence="2" id="KW-1185">Reference proteome</keyword>
<dbReference type="RefSeq" id="WP_072554690.1">
    <property type="nucleotide sequence ID" value="NZ_CP018155.1"/>
</dbReference>
<protein>
    <submittedName>
        <fullName evidence="1">Uncharacterized protein</fullName>
    </submittedName>
</protein>